<gene>
    <name evidence="10" type="ORF">PF001_g241</name>
    <name evidence="9" type="ORF">PF002_g234</name>
    <name evidence="8" type="ORF">PF004_g283</name>
    <name evidence="7" type="ORF">PF005_g291</name>
    <name evidence="6" type="ORF">PF006_g1578</name>
    <name evidence="5" type="ORF">PF007_g240</name>
    <name evidence="11" type="ORF">PF008_g105</name>
    <name evidence="2" type="ORF">PF009_g239</name>
    <name evidence="4" type="ORF">PF010_g1582</name>
    <name evidence="3" type="ORF">PF011_g2433</name>
</gene>
<evidence type="ECO:0000313" key="8">
    <source>
        <dbReference type="EMBL" id="KAE9256034.1"/>
    </source>
</evidence>
<evidence type="ECO:0000313" key="13">
    <source>
        <dbReference type="Proteomes" id="UP000433483"/>
    </source>
</evidence>
<dbReference type="Proteomes" id="UP000437068">
    <property type="component" value="Unassembled WGS sequence"/>
</dbReference>
<evidence type="ECO:0000313" key="15">
    <source>
        <dbReference type="Proteomes" id="UP000440367"/>
    </source>
</evidence>
<accession>A0A6A3TQB2</accession>
<dbReference type="Proteomes" id="UP000433483">
    <property type="component" value="Unassembled WGS sequence"/>
</dbReference>
<keyword evidence="13" id="KW-1185">Reference proteome</keyword>
<evidence type="ECO:0000313" key="12">
    <source>
        <dbReference type="Proteomes" id="UP000429523"/>
    </source>
</evidence>
<evidence type="ECO:0000313" key="5">
    <source>
        <dbReference type="EMBL" id="KAE9141423.1"/>
    </source>
</evidence>
<evidence type="ECO:0000313" key="3">
    <source>
        <dbReference type="EMBL" id="KAE9026671.1"/>
    </source>
</evidence>
<dbReference type="PROSITE" id="PS51257">
    <property type="entry name" value="PROKAR_LIPOPROTEIN"/>
    <property type="match status" value="1"/>
</dbReference>
<dbReference type="EMBL" id="QXFY01000002">
    <property type="protein sequence ID" value="KAE9362383.1"/>
    <property type="molecule type" value="Genomic_DNA"/>
</dbReference>
<dbReference type="AlphaFoldDB" id="A0A6A3TQB2"/>
<evidence type="ECO:0000313" key="6">
    <source>
        <dbReference type="EMBL" id="KAE9154396.1"/>
    </source>
</evidence>
<proteinExistence type="predicted"/>
<dbReference type="EMBL" id="QXGE01000004">
    <property type="protein sequence ID" value="KAE9330713.1"/>
    <property type="molecule type" value="Genomic_DNA"/>
</dbReference>
<evidence type="ECO:0000313" key="10">
    <source>
        <dbReference type="EMBL" id="KAE9330713.1"/>
    </source>
</evidence>
<dbReference type="EMBL" id="QXGB01000005">
    <property type="protein sequence ID" value="KAE9238307.1"/>
    <property type="molecule type" value="Genomic_DNA"/>
</dbReference>
<evidence type="ECO:0000313" key="7">
    <source>
        <dbReference type="EMBL" id="KAE9238307.1"/>
    </source>
</evidence>
<reference evidence="12 13" key="1">
    <citation type="submission" date="2018-08" db="EMBL/GenBank/DDBJ databases">
        <title>Genomic investigation of the strawberry pathogen Phytophthora fragariae indicates pathogenicity is determined by transcriptional variation in three key races.</title>
        <authorList>
            <person name="Adams T.M."/>
            <person name="Armitage A.D."/>
            <person name="Sobczyk M.K."/>
            <person name="Bates H.J."/>
            <person name="Dunwell J.M."/>
            <person name="Nellist C.F."/>
            <person name="Harrison R.J."/>
        </authorList>
    </citation>
    <scope>NUCLEOTIDE SEQUENCE [LARGE SCALE GENOMIC DNA]</scope>
    <source>
        <strain evidence="10 14">A4</strain>
        <strain evidence="9 15">BC-1</strain>
        <strain evidence="8 19">BC-23</strain>
        <strain evidence="7 13">NOV-27</strain>
        <strain evidence="6 16">NOV-5</strain>
        <strain evidence="5 17">NOV-71</strain>
        <strain evidence="11 20">NOV-77</strain>
        <strain evidence="2 12">NOV-9</strain>
        <strain evidence="4 21">ONT-3</strain>
        <strain evidence="3 18">SCRP245</strain>
    </source>
</reference>
<keyword evidence="1" id="KW-0732">Signal</keyword>
<protein>
    <recommendedName>
        <fullName evidence="22">Secreted protein</fullName>
    </recommendedName>
</protein>
<feature type="signal peptide" evidence="1">
    <location>
        <begin position="1"/>
        <end position="27"/>
    </location>
</feature>
<evidence type="ECO:0000313" key="21">
    <source>
        <dbReference type="Proteomes" id="UP000488956"/>
    </source>
</evidence>
<dbReference type="EMBL" id="QXGD01000004">
    <property type="protein sequence ID" value="KAE9258326.1"/>
    <property type="molecule type" value="Genomic_DNA"/>
</dbReference>
<evidence type="ECO:0000256" key="1">
    <source>
        <dbReference type="SAM" id="SignalP"/>
    </source>
</evidence>
<dbReference type="Proteomes" id="UP000460718">
    <property type="component" value="Unassembled WGS sequence"/>
</dbReference>
<evidence type="ECO:0000313" key="17">
    <source>
        <dbReference type="Proteomes" id="UP000441208"/>
    </source>
</evidence>
<evidence type="ECO:0000313" key="2">
    <source>
        <dbReference type="EMBL" id="KAE8950270.1"/>
    </source>
</evidence>
<dbReference type="Proteomes" id="UP000441208">
    <property type="component" value="Unassembled WGS sequence"/>
</dbReference>
<dbReference type="EMBL" id="QXGC01000005">
    <property type="protein sequence ID" value="KAE9256034.1"/>
    <property type="molecule type" value="Genomic_DNA"/>
</dbReference>
<dbReference type="EMBL" id="QXFZ01000004">
    <property type="protein sequence ID" value="KAE9141423.1"/>
    <property type="molecule type" value="Genomic_DNA"/>
</dbReference>
<evidence type="ECO:0000313" key="9">
    <source>
        <dbReference type="EMBL" id="KAE9258326.1"/>
    </source>
</evidence>
<evidence type="ECO:0000313" key="18">
    <source>
        <dbReference type="Proteomes" id="UP000460718"/>
    </source>
</evidence>
<organism evidence="5 17">
    <name type="scientific">Phytophthora fragariae</name>
    <dbReference type="NCBI Taxonomy" id="53985"/>
    <lineage>
        <taxon>Eukaryota</taxon>
        <taxon>Sar</taxon>
        <taxon>Stramenopiles</taxon>
        <taxon>Oomycota</taxon>
        <taxon>Peronosporomycetes</taxon>
        <taxon>Peronosporales</taxon>
        <taxon>Peronosporaceae</taxon>
        <taxon>Phytophthora</taxon>
    </lineage>
</organism>
<dbReference type="EMBL" id="QXGF01000004">
    <property type="protein sequence ID" value="KAE8950270.1"/>
    <property type="molecule type" value="Genomic_DNA"/>
</dbReference>
<dbReference type="EMBL" id="QXFX01000040">
    <property type="protein sequence ID" value="KAE9136700.1"/>
    <property type="molecule type" value="Genomic_DNA"/>
</dbReference>
<evidence type="ECO:0008006" key="22">
    <source>
        <dbReference type="Google" id="ProtNLM"/>
    </source>
</evidence>
<evidence type="ECO:0000313" key="14">
    <source>
        <dbReference type="Proteomes" id="UP000437068"/>
    </source>
</evidence>
<dbReference type="Proteomes" id="UP000486351">
    <property type="component" value="Unassembled WGS sequence"/>
</dbReference>
<dbReference type="Proteomes" id="UP000488956">
    <property type="component" value="Unassembled WGS sequence"/>
</dbReference>
<evidence type="ECO:0000313" key="11">
    <source>
        <dbReference type="EMBL" id="KAE9362383.1"/>
    </source>
</evidence>
<name>A0A6A3TQB2_9STRA</name>
<sequence>MQALNKTCHHKNTIAPVILLILSACSGATTPSNLPCVIRCSRCVWCVAVDVLRCGRKKRFRNSLVLEPQRSFPLCVFKPPR</sequence>
<dbReference type="EMBL" id="QXGA01000040">
    <property type="protein sequence ID" value="KAE9154396.1"/>
    <property type="molecule type" value="Genomic_DNA"/>
</dbReference>
<evidence type="ECO:0000313" key="16">
    <source>
        <dbReference type="Proteomes" id="UP000440732"/>
    </source>
</evidence>
<dbReference type="Proteomes" id="UP000440367">
    <property type="component" value="Unassembled WGS sequence"/>
</dbReference>
<evidence type="ECO:0000313" key="19">
    <source>
        <dbReference type="Proteomes" id="UP000476176"/>
    </source>
</evidence>
<feature type="chain" id="PRO_5036166156" description="Secreted protein" evidence="1">
    <location>
        <begin position="28"/>
        <end position="81"/>
    </location>
</feature>
<dbReference type="Proteomes" id="UP000429523">
    <property type="component" value="Unassembled WGS sequence"/>
</dbReference>
<evidence type="ECO:0000313" key="4">
    <source>
        <dbReference type="EMBL" id="KAE9136700.1"/>
    </source>
</evidence>
<evidence type="ECO:0000313" key="20">
    <source>
        <dbReference type="Proteomes" id="UP000486351"/>
    </source>
</evidence>
<dbReference type="Proteomes" id="UP000476176">
    <property type="component" value="Unassembled WGS sequence"/>
</dbReference>
<dbReference type="Proteomes" id="UP000440732">
    <property type="component" value="Unassembled WGS sequence"/>
</dbReference>
<dbReference type="EMBL" id="QXFW01000072">
    <property type="protein sequence ID" value="KAE9026671.1"/>
    <property type="molecule type" value="Genomic_DNA"/>
</dbReference>
<comment type="caution">
    <text evidence="5">The sequence shown here is derived from an EMBL/GenBank/DDBJ whole genome shotgun (WGS) entry which is preliminary data.</text>
</comment>